<gene>
    <name evidence="2" type="ORF">NCTC13645_01009</name>
</gene>
<organism evidence="2 3">
    <name type="scientific">Weissella viridescens</name>
    <name type="common">Lactobacillus viridescens</name>
    <dbReference type="NCBI Taxonomy" id="1629"/>
    <lineage>
        <taxon>Bacteria</taxon>
        <taxon>Bacillati</taxon>
        <taxon>Bacillota</taxon>
        <taxon>Bacilli</taxon>
        <taxon>Lactobacillales</taxon>
        <taxon>Lactobacillaceae</taxon>
        <taxon>Weissella</taxon>
    </lineage>
</organism>
<protein>
    <recommendedName>
        <fullName evidence="1">Ribonuclease J C-terminal domain-containing protein</fullName>
    </recommendedName>
</protein>
<dbReference type="Pfam" id="PF17770">
    <property type="entry name" value="RNase_J_C"/>
    <property type="match status" value="1"/>
</dbReference>
<dbReference type="EMBL" id="UHIV01000002">
    <property type="protein sequence ID" value="SUP58544.1"/>
    <property type="molecule type" value="Genomic_DNA"/>
</dbReference>
<dbReference type="Gene3D" id="3.10.20.580">
    <property type="match status" value="1"/>
</dbReference>
<feature type="domain" description="Ribonuclease J C-terminal" evidence="1">
    <location>
        <begin position="2"/>
        <end position="39"/>
    </location>
</feature>
<evidence type="ECO:0000259" key="1">
    <source>
        <dbReference type="Pfam" id="PF17770"/>
    </source>
</evidence>
<name>A0A380P0U0_WEIVI</name>
<dbReference type="InterPro" id="IPR041636">
    <property type="entry name" value="RNase_J_C"/>
</dbReference>
<dbReference type="Proteomes" id="UP000254621">
    <property type="component" value="Unassembled WGS sequence"/>
</dbReference>
<reference evidence="2 3" key="1">
    <citation type="submission" date="2018-06" db="EMBL/GenBank/DDBJ databases">
        <authorList>
            <consortium name="Pathogen Informatics"/>
            <person name="Doyle S."/>
        </authorList>
    </citation>
    <scope>NUCLEOTIDE SEQUENCE [LARGE SCALE GENOMIC DNA]</scope>
    <source>
        <strain evidence="2 3">NCTC13645</strain>
    </source>
</reference>
<accession>A0A380P0U0</accession>
<proteinExistence type="predicted"/>
<sequence>MAKPKLDSRGFVYVKTSKDLMQEASDLVEKTVSDGIKNTKSLIGLILRTLYAMP</sequence>
<evidence type="ECO:0000313" key="3">
    <source>
        <dbReference type="Proteomes" id="UP000254621"/>
    </source>
</evidence>
<dbReference type="AlphaFoldDB" id="A0A380P0U0"/>
<evidence type="ECO:0000313" key="2">
    <source>
        <dbReference type="EMBL" id="SUP58544.1"/>
    </source>
</evidence>